<dbReference type="RefSeq" id="WP_120540092.1">
    <property type="nucleotide sequence ID" value="NZ_RAVZ01000038.1"/>
</dbReference>
<dbReference type="EMBL" id="RAVZ01000038">
    <property type="protein sequence ID" value="RKG91849.1"/>
    <property type="molecule type" value="Genomic_DNA"/>
</dbReference>
<organism evidence="2 3">
    <name type="scientific">Corallococcus terminator</name>
    <dbReference type="NCBI Taxonomy" id="2316733"/>
    <lineage>
        <taxon>Bacteria</taxon>
        <taxon>Pseudomonadati</taxon>
        <taxon>Myxococcota</taxon>
        <taxon>Myxococcia</taxon>
        <taxon>Myxococcales</taxon>
        <taxon>Cystobacterineae</taxon>
        <taxon>Myxococcaceae</taxon>
        <taxon>Corallococcus</taxon>
    </lineage>
</organism>
<dbReference type="AlphaFoldDB" id="A0A3A8J856"/>
<dbReference type="CDD" id="cd06588">
    <property type="entry name" value="PhnB_like"/>
    <property type="match status" value="1"/>
</dbReference>
<evidence type="ECO:0000259" key="1">
    <source>
        <dbReference type="Pfam" id="PF06983"/>
    </source>
</evidence>
<dbReference type="PANTHER" id="PTHR33990:SF2">
    <property type="entry name" value="PHNB-LIKE DOMAIN-CONTAINING PROTEIN"/>
    <property type="match status" value="1"/>
</dbReference>
<dbReference type="InterPro" id="IPR028973">
    <property type="entry name" value="PhnB-like"/>
</dbReference>
<dbReference type="Proteomes" id="UP000268094">
    <property type="component" value="Unassembled WGS sequence"/>
</dbReference>
<protein>
    <submittedName>
        <fullName evidence="2">VOC family protein</fullName>
    </submittedName>
</protein>
<reference evidence="3" key="1">
    <citation type="submission" date="2018-09" db="EMBL/GenBank/DDBJ databases">
        <authorList>
            <person name="Livingstone P.G."/>
            <person name="Whitworth D.E."/>
        </authorList>
    </citation>
    <scope>NUCLEOTIDE SEQUENCE [LARGE SCALE GENOMIC DNA]</scope>
    <source>
        <strain evidence="3">CA054A</strain>
    </source>
</reference>
<accession>A0A3A8J856</accession>
<dbReference type="Gene3D" id="3.10.180.10">
    <property type="entry name" value="2,3-Dihydroxybiphenyl 1,2-Dioxygenase, domain 1"/>
    <property type="match status" value="1"/>
</dbReference>
<comment type="caution">
    <text evidence="2">The sequence shown here is derived from an EMBL/GenBank/DDBJ whole genome shotgun (WGS) entry which is preliminary data.</text>
</comment>
<evidence type="ECO:0000313" key="3">
    <source>
        <dbReference type="Proteomes" id="UP000268094"/>
    </source>
</evidence>
<dbReference type="InterPro" id="IPR009725">
    <property type="entry name" value="3_dmu_93_MTrfase"/>
</dbReference>
<evidence type="ECO:0000313" key="2">
    <source>
        <dbReference type="EMBL" id="RKG91849.1"/>
    </source>
</evidence>
<dbReference type="PIRSF" id="PIRSF021700">
    <property type="entry name" value="3_dmu_93_MTrfase"/>
    <property type="match status" value="1"/>
</dbReference>
<name>A0A3A8J856_9BACT</name>
<dbReference type="SUPFAM" id="SSF54593">
    <property type="entry name" value="Glyoxalase/Bleomycin resistance protein/Dihydroxybiphenyl dioxygenase"/>
    <property type="match status" value="1"/>
</dbReference>
<sequence>MSVPQKIVTCLWCNNNAEELVGFYTSIFKDSKVLQVARHTEAGPGPRGSVLTIEFELAGQRFLALNGGPQFPYTEAISLSVSCETQAEVDDLWDKLIANGGKPVQCGWLKDRFGLSWQIVPTVMPEFLQDPDEAKRDRVMRAMMKMVKLDIAALKQAAEAR</sequence>
<feature type="domain" description="PhnB-like" evidence="1">
    <location>
        <begin position="5"/>
        <end position="120"/>
    </location>
</feature>
<gene>
    <name evidence="2" type="ORF">D7V88_08440</name>
</gene>
<dbReference type="Pfam" id="PF06983">
    <property type="entry name" value="3-dmu-9_3-mt"/>
    <property type="match status" value="1"/>
</dbReference>
<dbReference type="InterPro" id="IPR029068">
    <property type="entry name" value="Glyas_Bleomycin-R_OHBP_Dase"/>
</dbReference>
<proteinExistence type="predicted"/>
<dbReference type="PANTHER" id="PTHR33990">
    <property type="entry name" value="PROTEIN YJDN-RELATED"/>
    <property type="match status" value="1"/>
</dbReference>
<dbReference type="OrthoDB" id="5293819at2"/>
<keyword evidence="3" id="KW-1185">Reference proteome</keyword>